<reference evidence="2" key="1">
    <citation type="submission" date="2017-09" db="EMBL/GenBank/DDBJ databases">
        <title>Depth-based differentiation of microbial function through sediment-hosted aquifers and enrichment of novel symbionts in the deep terrestrial subsurface.</title>
        <authorList>
            <person name="Probst A.J."/>
            <person name="Ladd B."/>
            <person name="Jarett J.K."/>
            <person name="Geller-Mcgrath D.E."/>
            <person name="Sieber C.M.K."/>
            <person name="Emerson J.B."/>
            <person name="Anantharaman K."/>
            <person name="Thomas B.C."/>
            <person name="Malmstrom R."/>
            <person name="Stieglmeier M."/>
            <person name="Klingl A."/>
            <person name="Woyke T."/>
            <person name="Ryan C.M."/>
            <person name="Banfield J.F."/>
        </authorList>
    </citation>
    <scope>NUCLEOTIDE SEQUENCE [LARGE SCALE GENOMIC DNA]</scope>
</reference>
<dbReference type="Proteomes" id="UP000231162">
    <property type="component" value="Unassembled WGS sequence"/>
</dbReference>
<accession>A0A2M6RB00</accession>
<evidence type="ECO:0000313" key="2">
    <source>
        <dbReference type="Proteomes" id="UP000231162"/>
    </source>
</evidence>
<gene>
    <name evidence="1" type="ORF">COT79_00655</name>
</gene>
<comment type="caution">
    <text evidence="1">The sequence shown here is derived from an EMBL/GenBank/DDBJ whole genome shotgun (WGS) entry which is preliminary data.</text>
</comment>
<protein>
    <submittedName>
        <fullName evidence="1">Uncharacterized protein</fullName>
    </submittedName>
</protein>
<dbReference type="AlphaFoldDB" id="A0A2M6RB00"/>
<feature type="non-terminal residue" evidence="1">
    <location>
        <position position="137"/>
    </location>
</feature>
<proteinExistence type="predicted"/>
<organism evidence="1 2">
    <name type="scientific">Candidatus Berkelbacteria bacterium CG10_big_fil_rev_8_21_14_0_10_43_14</name>
    <dbReference type="NCBI Taxonomy" id="1974515"/>
    <lineage>
        <taxon>Bacteria</taxon>
        <taxon>Candidatus Berkelbacteria</taxon>
    </lineage>
</organism>
<feature type="non-terminal residue" evidence="1">
    <location>
        <position position="1"/>
    </location>
</feature>
<evidence type="ECO:0000313" key="1">
    <source>
        <dbReference type="EMBL" id="PIS07190.1"/>
    </source>
</evidence>
<sequence>GEAKEWDFHISNDLQNGGEIPLVWKKSGDFTLNGYYQNSGTIIVPTGDVTLGDFRGSDKPMGIIAQTGNVSIIKSADSADESMDNVGIYAPNGTVTINLQGFKSSFYFSGTIVANKVEIIPSAGDVGGSITWSSQFA</sequence>
<name>A0A2M6RB00_9BACT</name>
<dbReference type="EMBL" id="PEZX01000012">
    <property type="protein sequence ID" value="PIS07190.1"/>
    <property type="molecule type" value="Genomic_DNA"/>
</dbReference>